<dbReference type="GO" id="GO:0005930">
    <property type="term" value="C:axoneme"/>
    <property type="evidence" value="ECO:0007669"/>
    <property type="project" value="TreeGrafter"/>
</dbReference>
<evidence type="ECO:0000256" key="5">
    <source>
        <dbReference type="SAM" id="MobiDB-lite"/>
    </source>
</evidence>
<dbReference type="VEuPathDB" id="AmoebaDB:NfTy_025400"/>
<evidence type="ECO:0000256" key="4">
    <source>
        <dbReference type="SAM" id="Coils"/>
    </source>
</evidence>
<reference evidence="7 8" key="1">
    <citation type="journal article" date="2019" name="Sci. Rep.">
        <title>Nanopore sequencing improves the draft genome of the human pathogenic amoeba Naegleria fowleri.</title>
        <authorList>
            <person name="Liechti N."/>
            <person name="Schurch N."/>
            <person name="Bruggmann R."/>
            <person name="Wittwer M."/>
        </authorList>
    </citation>
    <scope>NUCLEOTIDE SEQUENCE [LARGE SCALE GENOMIC DNA]</scope>
    <source>
        <strain evidence="7 8">ATCC 30894</strain>
    </source>
</reference>
<keyword evidence="2 4" id="KW-0175">Coiled coil</keyword>
<sequence>MSSEGEESSFISNNNINESNIEAGEYSYMDYDPLEENDQSKEERVMEELVDDAEDDKLSDDIGTGEKTTNEGEHSSENQALNDSFENNISITEIEDSDDEETREYKTLLKKKSKYIERYADELKRREVIYAKHRKAQKRLSEIFKVTKSSERFNSTSVPSSEIEERYAKYVAEHKELRDEMEELRKKNAFQLNEMRIRLEERETNAAELQHSFREFKRSMALSAVDSRTGKKIPKTSINKYIEKDEQKDQLIREIRTTYIELKNSKESLEKLIKSREEFSEGLHLMDYEQLKMENSTLMEKLREKRDSLKKAREKQTTTVHILTHVKEKLQYVQTENSELQRKLEKLNEEMADHKDMLTRIKKDRDGLKKQNLDMREKEPLVGNDSLLLDFQSRKDELEQLKRTSGRS</sequence>
<organism evidence="7 8">
    <name type="scientific">Naegleria fowleri</name>
    <name type="common">Brain eating amoeba</name>
    <dbReference type="NCBI Taxonomy" id="5763"/>
    <lineage>
        <taxon>Eukaryota</taxon>
        <taxon>Discoba</taxon>
        <taxon>Heterolobosea</taxon>
        <taxon>Tetramitia</taxon>
        <taxon>Eutetramitia</taxon>
        <taxon>Vahlkampfiidae</taxon>
        <taxon>Naegleria</taxon>
    </lineage>
</organism>
<feature type="compositionally biased region" description="Low complexity" evidence="5">
    <location>
        <begin position="8"/>
        <end position="22"/>
    </location>
</feature>
<dbReference type="GeneID" id="68107368"/>
<evidence type="ECO:0000256" key="3">
    <source>
        <dbReference type="ARBA" id="ARBA00023273"/>
    </source>
</evidence>
<proteinExistence type="predicted"/>
<feature type="coiled-coil region" evidence="4">
    <location>
        <begin position="252"/>
        <end position="378"/>
    </location>
</feature>
<feature type="compositionally biased region" description="Acidic residues" evidence="5">
    <location>
        <begin position="48"/>
        <end position="58"/>
    </location>
</feature>
<comment type="caution">
    <text evidence="7">The sequence shown here is derived from an EMBL/GenBank/DDBJ whole genome shotgun (WGS) entry which is preliminary data.</text>
</comment>
<dbReference type="PANTHER" id="PTHR15654">
    <property type="entry name" value="COILED-COIL DOMAIN-CONTAINING PROTEIN 113-RELATED"/>
    <property type="match status" value="1"/>
</dbReference>
<dbReference type="RefSeq" id="XP_044569824.1">
    <property type="nucleotide sequence ID" value="XM_044704591.1"/>
</dbReference>
<gene>
    <name evidence="7" type="ORF">FDP41_000150</name>
</gene>
<evidence type="ECO:0000313" key="8">
    <source>
        <dbReference type="Proteomes" id="UP000444721"/>
    </source>
</evidence>
<dbReference type="Proteomes" id="UP000444721">
    <property type="component" value="Unassembled WGS sequence"/>
</dbReference>
<name>A0A6A5CCR5_NAEFO</name>
<feature type="coiled-coil region" evidence="4">
    <location>
        <begin position="160"/>
        <end position="212"/>
    </location>
</feature>
<feature type="domain" description="CCDC113/CCDC96 coiled-coil" evidence="6">
    <location>
        <begin position="247"/>
        <end position="403"/>
    </location>
</feature>
<comment type="subcellular location">
    <subcellularLocation>
        <location evidence="1">Cell projection</location>
        <location evidence="1">Cilium</location>
    </subcellularLocation>
</comment>
<evidence type="ECO:0000256" key="1">
    <source>
        <dbReference type="ARBA" id="ARBA00004138"/>
    </source>
</evidence>
<feature type="compositionally biased region" description="Basic and acidic residues" evidence="5">
    <location>
        <begin position="38"/>
        <end position="47"/>
    </location>
</feature>
<protein>
    <recommendedName>
        <fullName evidence="6">CCDC113/CCDC96 coiled-coil domain-containing protein</fullName>
    </recommendedName>
</protein>
<evidence type="ECO:0000256" key="2">
    <source>
        <dbReference type="ARBA" id="ARBA00023054"/>
    </source>
</evidence>
<dbReference type="InterPro" id="IPR025254">
    <property type="entry name" value="CCDC113/CCDC96_CC"/>
</dbReference>
<dbReference type="PANTHER" id="PTHR15654:SF1">
    <property type="entry name" value="COILED-COIL DOMAIN-CONTAINING PROTEIN 96"/>
    <property type="match status" value="1"/>
</dbReference>
<dbReference type="VEuPathDB" id="AmoebaDB:NF0011580"/>
<evidence type="ECO:0000313" key="7">
    <source>
        <dbReference type="EMBL" id="KAF0985111.1"/>
    </source>
</evidence>
<dbReference type="AlphaFoldDB" id="A0A6A5CCR5"/>
<dbReference type="OMA" id="RYEPIME"/>
<dbReference type="InterPro" id="IPR051885">
    <property type="entry name" value="CC_CF"/>
</dbReference>
<dbReference type="EMBL" id="VFQX01000001">
    <property type="protein sequence ID" value="KAF0985111.1"/>
    <property type="molecule type" value="Genomic_DNA"/>
</dbReference>
<dbReference type="GO" id="GO:0036064">
    <property type="term" value="C:ciliary basal body"/>
    <property type="evidence" value="ECO:0007669"/>
    <property type="project" value="TreeGrafter"/>
</dbReference>
<accession>A0A6A5CCR5</accession>
<keyword evidence="8" id="KW-1185">Reference proteome</keyword>
<dbReference type="VEuPathDB" id="AmoebaDB:FDP41_000150"/>
<evidence type="ECO:0000259" key="6">
    <source>
        <dbReference type="Pfam" id="PF13870"/>
    </source>
</evidence>
<feature type="region of interest" description="Disordered" evidence="5">
    <location>
        <begin position="1"/>
        <end position="101"/>
    </location>
</feature>
<dbReference type="Pfam" id="PF13870">
    <property type="entry name" value="CCDC113_CCDC96_CC"/>
    <property type="match status" value="1"/>
</dbReference>
<dbReference type="OrthoDB" id="10254794at2759"/>
<dbReference type="GO" id="GO:0060271">
    <property type="term" value="P:cilium assembly"/>
    <property type="evidence" value="ECO:0007669"/>
    <property type="project" value="TreeGrafter"/>
</dbReference>
<feature type="compositionally biased region" description="Polar residues" evidence="5">
    <location>
        <begin position="77"/>
        <end position="88"/>
    </location>
</feature>
<keyword evidence="3" id="KW-0966">Cell projection</keyword>